<dbReference type="Pfam" id="PF00248">
    <property type="entry name" value="Aldo_ket_red"/>
    <property type="match status" value="1"/>
</dbReference>
<dbReference type="EMBL" id="JAGFVQ010000002">
    <property type="protein sequence ID" value="MBO4138899.1"/>
    <property type="molecule type" value="Genomic_DNA"/>
</dbReference>
<dbReference type="Gene3D" id="3.20.20.100">
    <property type="entry name" value="NADP-dependent oxidoreductase domain"/>
    <property type="match status" value="1"/>
</dbReference>
<keyword evidence="5" id="KW-1185">Reference proteome</keyword>
<evidence type="ECO:0000313" key="4">
    <source>
        <dbReference type="EMBL" id="SCF13526.1"/>
    </source>
</evidence>
<accession>A0AAW4JJ77</accession>
<evidence type="ECO:0000313" key="6">
    <source>
        <dbReference type="Proteomes" id="UP000669887"/>
    </source>
</evidence>
<dbReference type="PANTHER" id="PTHR43364">
    <property type="entry name" value="NADH-SPECIFIC METHYLGLYOXAL REDUCTASE-RELATED"/>
    <property type="match status" value="1"/>
</dbReference>
<dbReference type="InterPro" id="IPR050523">
    <property type="entry name" value="AKR_Detox_Biosynth"/>
</dbReference>
<keyword evidence="1" id="KW-0560">Oxidoreductase</keyword>
<feature type="domain" description="NADP-dependent oxidoreductase" evidence="2">
    <location>
        <begin position="18"/>
        <end position="318"/>
    </location>
</feature>
<dbReference type="RefSeq" id="WP_091427342.1">
    <property type="nucleotide sequence ID" value="NZ_FMCQ01000011.1"/>
</dbReference>
<dbReference type="InterPro" id="IPR036812">
    <property type="entry name" value="NAD(P)_OxRdtase_dom_sf"/>
</dbReference>
<sequence>MQYRTLGRTGMKVSPYALGTLMFATVIGNPDPDDSIKVIHKALDAGINLVDTADAYGDSEEIVGRALKGRRDNVVLATKVGLPRLNTLPRTPGATAATDPNQRGASRRWIMTAVESSLRRLQTDHIDLYQIQRPDPDTDIEETLSALSDLIRSGKVRAIGSSTMPASDMIEAQWVAERRGLERFHTEQPPYSILNRSIESEVLPAAQRYGMGTLVWGPLGQGMLTGRVRKGEQNDLRRARFSKHLTDERRIDVVEQLVPLADEAGMPLTHLAMAFAVAHPGVTSAILGPRTMEHLDDLLAGVDVTLTDEILDRIDEIVAPGTDVTRLDQAYLPPALLNPNLRRRPVSERGAA</sequence>
<protein>
    <submittedName>
        <fullName evidence="3">Aldo/keto reductase</fullName>
    </submittedName>
    <submittedName>
        <fullName evidence="4">Predicted oxidoreductase</fullName>
    </submittedName>
</protein>
<dbReference type="EMBL" id="FMCQ01000011">
    <property type="protein sequence ID" value="SCF13526.1"/>
    <property type="molecule type" value="Genomic_DNA"/>
</dbReference>
<dbReference type="FunFam" id="3.20.20.100:FF:000004">
    <property type="entry name" value="Oxidoreductase, aldo/keto reductase"/>
    <property type="match status" value="1"/>
</dbReference>
<evidence type="ECO:0000313" key="3">
    <source>
        <dbReference type="EMBL" id="MBO4138899.1"/>
    </source>
</evidence>
<evidence type="ECO:0000259" key="2">
    <source>
        <dbReference type="Pfam" id="PF00248"/>
    </source>
</evidence>
<dbReference type="GO" id="GO:0016491">
    <property type="term" value="F:oxidoreductase activity"/>
    <property type="evidence" value="ECO:0007669"/>
    <property type="project" value="UniProtKB-KW"/>
</dbReference>
<dbReference type="AlphaFoldDB" id="A0AAW4JJ77"/>
<dbReference type="InterPro" id="IPR023210">
    <property type="entry name" value="NADP_OxRdtase_dom"/>
</dbReference>
<comment type="caution">
    <text evidence="3">The sequence shown here is derived from an EMBL/GenBank/DDBJ whole genome shotgun (WGS) entry which is preliminary data.</text>
</comment>
<evidence type="ECO:0000313" key="5">
    <source>
        <dbReference type="Proteomes" id="UP000199405"/>
    </source>
</evidence>
<dbReference type="PANTHER" id="PTHR43364:SF4">
    <property type="entry name" value="NAD(P)-LINKED OXIDOREDUCTASE SUPERFAMILY PROTEIN"/>
    <property type="match status" value="1"/>
</dbReference>
<evidence type="ECO:0000256" key="1">
    <source>
        <dbReference type="ARBA" id="ARBA00023002"/>
    </source>
</evidence>
<name>A0AAW4JJ77_9ACTN</name>
<proteinExistence type="predicted"/>
<dbReference type="Proteomes" id="UP000199405">
    <property type="component" value="Unassembled WGS sequence"/>
</dbReference>
<dbReference type="GO" id="GO:0005829">
    <property type="term" value="C:cytosol"/>
    <property type="evidence" value="ECO:0007669"/>
    <property type="project" value="UniProtKB-ARBA"/>
</dbReference>
<dbReference type="Proteomes" id="UP000669887">
    <property type="component" value="Unassembled WGS sequence"/>
</dbReference>
<gene>
    <name evidence="4" type="ORF">GA0070562_0476</name>
    <name evidence="3" type="ORF">J5U46_01860</name>
</gene>
<reference evidence="4 5" key="1">
    <citation type="submission" date="2016-06" db="EMBL/GenBank/DDBJ databases">
        <authorList>
            <person name="Varghese N."/>
            <person name="Submissions Spin"/>
        </authorList>
    </citation>
    <scope>NUCLEOTIDE SEQUENCE [LARGE SCALE GENOMIC DNA]</scope>
    <source>
        <strain evidence="4 5">DSM 45142</strain>
    </source>
</reference>
<dbReference type="SUPFAM" id="SSF51430">
    <property type="entry name" value="NAD(P)-linked oxidoreductase"/>
    <property type="match status" value="1"/>
</dbReference>
<organism evidence="3 6">
    <name type="scientific">Micromonospora tulbaghiae</name>
    <dbReference type="NCBI Taxonomy" id="479978"/>
    <lineage>
        <taxon>Bacteria</taxon>
        <taxon>Bacillati</taxon>
        <taxon>Actinomycetota</taxon>
        <taxon>Actinomycetes</taxon>
        <taxon>Micromonosporales</taxon>
        <taxon>Micromonosporaceae</taxon>
        <taxon>Micromonospora</taxon>
    </lineage>
</organism>
<reference evidence="3" key="2">
    <citation type="submission" date="2021-03" db="EMBL/GenBank/DDBJ databases">
        <title>X isolated from Micromonospora tulbaghiae.</title>
        <authorList>
            <person name="Stennett H.L."/>
        </authorList>
    </citation>
    <scope>NUCLEOTIDE SEQUENCE</scope>
    <source>
        <strain evidence="3">28M1-20</strain>
    </source>
</reference>
<dbReference type="GeneID" id="93473176"/>